<keyword evidence="1" id="KW-0805">Transcription regulation</keyword>
<dbReference type="EMBL" id="CP154795">
    <property type="protein sequence ID" value="XAN06045.1"/>
    <property type="molecule type" value="Genomic_DNA"/>
</dbReference>
<organism evidence="6 7">
    <name type="scientific">Ammonicoccus fulvus</name>
    <dbReference type="NCBI Taxonomy" id="3138240"/>
    <lineage>
        <taxon>Bacteria</taxon>
        <taxon>Bacillati</taxon>
        <taxon>Actinomycetota</taxon>
        <taxon>Actinomycetes</taxon>
        <taxon>Propionibacteriales</taxon>
        <taxon>Propionibacteriaceae</taxon>
        <taxon>Ammonicoccus</taxon>
    </lineage>
</organism>
<dbReference type="InterPro" id="IPR005471">
    <property type="entry name" value="Tscrpt_reg_IclR_N"/>
</dbReference>
<feature type="domain" description="IclR-ED" evidence="5">
    <location>
        <begin position="75"/>
        <end position="243"/>
    </location>
</feature>
<dbReference type="InterPro" id="IPR036390">
    <property type="entry name" value="WH_DNA-bd_sf"/>
</dbReference>
<evidence type="ECO:0000256" key="1">
    <source>
        <dbReference type="ARBA" id="ARBA00023015"/>
    </source>
</evidence>
<name>A0ABZ3FK97_9ACTN</name>
<accession>A0ABZ3FK97</accession>
<evidence type="ECO:0000259" key="4">
    <source>
        <dbReference type="PROSITE" id="PS51077"/>
    </source>
</evidence>
<keyword evidence="7" id="KW-1185">Reference proteome</keyword>
<dbReference type="Proteomes" id="UP001442841">
    <property type="component" value="Chromosome"/>
</dbReference>
<dbReference type="Pfam" id="PF09339">
    <property type="entry name" value="HTH_IclR"/>
    <property type="match status" value="1"/>
</dbReference>
<dbReference type="Gene3D" id="3.30.450.40">
    <property type="match status" value="1"/>
</dbReference>
<dbReference type="PANTHER" id="PTHR30136">
    <property type="entry name" value="HELIX-TURN-HELIX TRANSCRIPTIONAL REGULATOR, ICLR FAMILY"/>
    <property type="match status" value="1"/>
</dbReference>
<dbReference type="InterPro" id="IPR050707">
    <property type="entry name" value="HTH_MetabolicPath_Reg"/>
</dbReference>
<feature type="domain" description="HTH iclR-type" evidence="4">
    <location>
        <begin position="13"/>
        <end position="74"/>
    </location>
</feature>
<dbReference type="RefSeq" id="WP_425307483.1">
    <property type="nucleotide sequence ID" value="NZ_CP154795.1"/>
</dbReference>
<dbReference type="InterPro" id="IPR014757">
    <property type="entry name" value="Tscrpt_reg_IclR_C"/>
</dbReference>
<dbReference type="InterPro" id="IPR029016">
    <property type="entry name" value="GAF-like_dom_sf"/>
</dbReference>
<evidence type="ECO:0000313" key="6">
    <source>
        <dbReference type="EMBL" id="XAN06045.1"/>
    </source>
</evidence>
<evidence type="ECO:0000256" key="2">
    <source>
        <dbReference type="ARBA" id="ARBA00023125"/>
    </source>
</evidence>
<dbReference type="SUPFAM" id="SSF46785">
    <property type="entry name" value="Winged helix' DNA-binding domain"/>
    <property type="match status" value="1"/>
</dbReference>
<evidence type="ECO:0000259" key="5">
    <source>
        <dbReference type="PROSITE" id="PS51078"/>
    </source>
</evidence>
<dbReference type="Pfam" id="PF01614">
    <property type="entry name" value="IclR_C"/>
    <property type="match status" value="1"/>
</dbReference>
<protein>
    <submittedName>
        <fullName evidence="6">Helix-turn-helix domain-containing protein</fullName>
    </submittedName>
</protein>
<sequence length="264" mass="29355">MTSKVTKLEENGRSVLGRVFVILECFTLDQPEQTISDLCDQTGLPPATVHRILANLIEWEAVERTSRGCYRLGHRMWRIGAGVPSVHNWRTVARPTLIDLHKETGAMTALSNREGDVMILVDIFGGHQAVEAWTPSRPIGLPNCASGRVLLAFGDNASADEILNRLPADRAFELRRHLADVRRMGFSIVRHHGATWLASPVFDQNGRVEVALAMRVVGELGDPAALALRLVEAARQVSRDLGWRGDRRRDRGRVGLDQGTRRYA</sequence>
<dbReference type="PROSITE" id="PS51077">
    <property type="entry name" value="HTH_ICLR"/>
    <property type="match status" value="1"/>
</dbReference>
<evidence type="ECO:0000256" key="3">
    <source>
        <dbReference type="ARBA" id="ARBA00023163"/>
    </source>
</evidence>
<dbReference type="SUPFAM" id="SSF55781">
    <property type="entry name" value="GAF domain-like"/>
    <property type="match status" value="1"/>
</dbReference>
<dbReference type="PROSITE" id="PS51078">
    <property type="entry name" value="ICLR_ED"/>
    <property type="match status" value="1"/>
</dbReference>
<dbReference type="SMART" id="SM00346">
    <property type="entry name" value="HTH_ICLR"/>
    <property type="match status" value="1"/>
</dbReference>
<evidence type="ECO:0000313" key="7">
    <source>
        <dbReference type="Proteomes" id="UP001442841"/>
    </source>
</evidence>
<dbReference type="InterPro" id="IPR036388">
    <property type="entry name" value="WH-like_DNA-bd_sf"/>
</dbReference>
<reference evidence="6 7" key="1">
    <citation type="submission" date="2024-04" db="EMBL/GenBank/DDBJ databases">
        <title>Isolation of an actinomycete strain from pig manure.</title>
        <authorList>
            <person name="Gong T."/>
            <person name="Yu Z."/>
            <person name="An M."/>
            <person name="Wei C."/>
            <person name="Yang W."/>
            <person name="Liu L."/>
        </authorList>
    </citation>
    <scope>NUCLEOTIDE SEQUENCE [LARGE SCALE GENOMIC DNA]</scope>
    <source>
        <strain evidence="6 7">ZF39</strain>
    </source>
</reference>
<proteinExistence type="predicted"/>
<keyword evidence="3" id="KW-0804">Transcription</keyword>
<dbReference type="Gene3D" id="1.10.10.10">
    <property type="entry name" value="Winged helix-like DNA-binding domain superfamily/Winged helix DNA-binding domain"/>
    <property type="match status" value="1"/>
</dbReference>
<dbReference type="PANTHER" id="PTHR30136:SF24">
    <property type="entry name" value="HTH-TYPE TRANSCRIPTIONAL REPRESSOR ALLR"/>
    <property type="match status" value="1"/>
</dbReference>
<keyword evidence="2" id="KW-0238">DNA-binding</keyword>
<gene>
    <name evidence="6" type="ORF">AADG42_01555</name>
</gene>